<name>A0A2K8Z983_9BACT</name>
<keyword evidence="1" id="KW-1133">Transmembrane helix</keyword>
<feature type="transmembrane region" description="Helical" evidence="1">
    <location>
        <begin position="68"/>
        <end position="85"/>
    </location>
</feature>
<feature type="transmembrane region" description="Helical" evidence="1">
    <location>
        <begin position="92"/>
        <end position="110"/>
    </location>
</feature>
<protein>
    <recommendedName>
        <fullName evidence="4">DUF2568 domain-containing protein</fullName>
    </recommendedName>
</protein>
<sequence length="111" mass="12184">MQLIKLLHQLVAFLLEIGMLIILGMWGFQGEKSIVEKYLLGLGLPLLAATLWGILAAPKSANRLDLPFRLLFSAMAFGLAAFLLYRLGHTRLAVAFACIAVVSVLLELVFD</sequence>
<evidence type="ECO:0000313" key="3">
    <source>
        <dbReference type="Proteomes" id="UP000232883"/>
    </source>
</evidence>
<feature type="transmembrane region" description="Helical" evidence="1">
    <location>
        <begin position="38"/>
        <end position="56"/>
    </location>
</feature>
<proteinExistence type="predicted"/>
<dbReference type="InterPro" id="IPR021214">
    <property type="entry name" value="DUF2568"/>
</dbReference>
<dbReference type="KEGG" id="spir:CWM47_33860"/>
<gene>
    <name evidence="2" type="ORF">CWM47_33860</name>
</gene>
<dbReference type="RefSeq" id="WP_100992934.1">
    <property type="nucleotide sequence ID" value="NZ_CP025096.1"/>
</dbReference>
<dbReference type="Pfam" id="PF10823">
    <property type="entry name" value="DUF2568"/>
    <property type="match status" value="1"/>
</dbReference>
<keyword evidence="1" id="KW-0812">Transmembrane</keyword>
<keyword evidence="3" id="KW-1185">Reference proteome</keyword>
<feature type="transmembrane region" description="Helical" evidence="1">
    <location>
        <begin position="6"/>
        <end position="26"/>
    </location>
</feature>
<dbReference type="OrthoDB" id="676526at2"/>
<organism evidence="2 3">
    <name type="scientific">Spirosoma pollinicola</name>
    <dbReference type="NCBI Taxonomy" id="2057025"/>
    <lineage>
        <taxon>Bacteria</taxon>
        <taxon>Pseudomonadati</taxon>
        <taxon>Bacteroidota</taxon>
        <taxon>Cytophagia</taxon>
        <taxon>Cytophagales</taxon>
        <taxon>Cytophagaceae</taxon>
        <taxon>Spirosoma</taxon>
    </lineage>
</organism>
<reference evidence="2 3" key="1">
    <citation type="submission" date="2017-11" db="EMBL/GenBank/DDBJ databases">
        <title>Taxonomic description and genome sequences of Spirosoma HA7 sp. nov., isolated from pollen microhabitat of Corylus avellana.</title>
        <authorList>
            <person name="Ambika Manirajan B."/>
            <person name="Suarez C."/>
            <person name="Ratering S."/>
            <person name="Geissler-Plaum R."/>
            <person name="Cardinale M."/>
            <person name="Sylvia S."/>
        </authorList>
    </citation>
    <scope>NUCLEOTIDE SEQUENCE [LARGE SCALE GENOMIC DNA]</scope>
    <source>
        <strain evidence="2 3">HA7</strain>
    </source>
</reference>
<evidence type="ECO:0000256" key="1">
    <source>
        <dbReference type="SAM" id="Phobius"/>
    </source>
</evidence>
<dbReference type="Proteomes" id="UP000232883">
    <property type="component" value="Chromosome"/>
</dbReference>
<evidence type="ECO:0008006" key="4">
    <source>
        <dbReference type="Google" id="ProtNLM"/>
    </source>
</evidence>
<accession>A0A2K8Z983</accession>
<dbReference type="EMBL" id="CP025096">
    <property type="protein sequence ID" value="AUD06389.1"/>
    <property type="molecule type" value="Genomic_DNA"/>
</dbReference>
<evidence type="ECO:0000313" key="2">
    <source>
        <dbReference type="EMBL" id="AUD06389.1"/>
    </source>
</evidence>
<keyword evidence="1" id="KW-0472">Membrane</keyword>
<dbReference type="AlphaFoldDB" id="A0A2K8Z983"/>